<organism evidence="1">
    <name type="scientific">Candidatus Tenderia electrophaga</name>
    <dbReference type="NCBI Taxonomy" id="1748243"/>
    <lineage>
        <taxon>Bacteria</taxon>
        <taxon>Pseudomonadati</taxon>
        <taxon>Pseudomonadota</taxon>
        <taxon>Gammaproteobacteria</taxon>
        <taxon>Candidatus Tenderiales</taxon>
        <taxon>Candidatus Tenderiaceae</taxon>
        <taxon>Candidatus Tenderia</taxon>
    </lineage>
</organism>
<evidence type="ECO:0000313" key="1">
    <source>
        <dbReference type="EMBL" id="HHJ80938.1"/>
    </source>
</evidence>
<reference evidence="1" key="1">
    <citation type="journal article" date="2020" name="mSystems">
        <title>Genome- and Community-Level Interaction Insights into Carbon Utilization and Element Cycling Functions of Hydrothermarchaeota in Hydrothermal Sediment.</title>
        <authorList>
            <person name="Zhou Z."/>
            <person name="Liu Y."/>
            <person name="Xu W."/>
            <person name="Pan J."/>
            <person name="Luo Z.H."/>
            <person name="Li M."/>
        </authorList>
    </citation>
    <scope>NUCLEOTIDE SEQUENCE [LARGE SCALE GENOMIC DNA]</scope>
    <source>
        <strain evidence="1">HyVt-505</strain>
    </source>
</reference>
<accession>A0A832J5G8</accession>
<dbReference type="Proteomes" id="UP000885832">
    <property type="component" value="Unassembled WGS sequence"/>
</dbReference>
<comment type="caution">
    <text evidence="1">The sequence shown here is derived from an EMBL/GenBank/DDBJ whole genome shotgun (WGS) entry which is preliminary data.</text>
</comment>
<gene>
    <name evidence="1" type="ORF">ENJ65_04820</name>
</gene>
<protein>
    <submittedName>
        <fullName evidence="1">Uncharacterized protein</fullName>
    </submittedName>
</protein>
<dbReference type="AlphaFoldDB" id="A0A832J5G8"/>
<proteinExistence type="predicted"/>
<sequence length="224" mass="24189">MLVDYQILVDSLVRDDASAINVTERDIAIGLAVSRYSKDRPQTKVEDLTAPGGQTLALPAAWESGFSGLQSLEYPVGNVPPSMISPGAWGIYNAPGTQQIMVQASLPASATVRASFTVQHVLDDVTDTIDIVDREPVASYAAAILCDQLASLYSGDSDSTIQADSVDHQSKAREFSSRAKTLRKRYYDELGIDPKRNVAAGVVVDLDLSNSLGNDRLLHPGRRR</sequence>
<dbReference type="EMBL" id="DRNF01000304">
    <property type="protein sequence ID" value="HHJ80938.1"/>
    <property type="molecule type" value="Genomic_DNA"/>
</dbReference>
<name>A0A832J5G8_9GAMM</name>